<dbReference type="SUPFAM" id="SSF53756">
    <property type="entry name" value="UDP-Glycosyltransferase/glycogen phosphorylase"/>
    <property type="match status" value="1"/>
</dbReference>
<keyword evidence="3" id="KW-1185">Reference proteome</keyword>
<dbReference type="EMBL" id="CP137640">
    <property type="protein sequence ID" value="WVX80903.1"/>
    <property type="molecule type" value="Genomic_DNA"/>
</dbReference>
<dbReference type="PANTHER" id="PTHR12526">
    <property type="entry name" value="GLYCOSYLTRANSFERASE"/>
    <property type="match status" value="1"/>
</dbReference>
<reference evidence="2 3" key="1">
    <citation type="submission" date="2023-10" db="EMBL/GenBank/DDBJ databases">
        <title>Niallia locisalis sp.nov. isolated from a salt pond sample.</title>
        <authorList>
            <person name="Li X.-J."/>
            <person name="Dong L."/>
        </authorList>
    </citation>
    <scope>NUCLEOTIDE SEQUENCE [LARGE SCALE GENOMIC DNA]</scope>
    <source>
        <strain evidence="2 3">DSM 29761</strain>
    </source>
</reference>
<sequence>MKKNLLFVMPSLSAGGGEKSLVNLLSQVDYNSYNVDLLLFHKNGIFLNLLPKQVNVIEPLGDYTTFKYPLNHAVRKFIKKNKFHLALGRLIFALKNRAIKDTSRAEQYTWKYQSRSINVLEKEYDAAIGYLEKSAIYFVVDKVKSKRKIGWIHTNYTNSGMDGYFDQPYFNQLNQIVTVSEECARSLNENFKGIDDKVKVIYNIVSPTLIHQLADNPIKDSLSAGPNETSLITIARLSYEKGIDIAIRACEKLVNKGYKIKWHVLGEGNERDRLEEMIRKKGLEDHFILLGLRENPYPYVKMGDIYIQPSRYEGKSIAIDEAKILHKPIIVTNYETAKDQITNEINGLIVDMTEKGLSEGIERLIQKQDLKRSLINNLSNEQLGTENEINKLYEII</sequence>
<dbReference type="EC" id="2.4.-.-" evidence="2"/>
<proteinExistence type="predicted"/>
<feature type="domain" description="Glycosyl transferase family 1" evidence="1">
    <location>
        <begin position="223"/>
        <end position="377"/>
    </location>
</feature>
<evidence type="ECO:0000313" key="3">
    <source>
        <dbReference type="Proteomes" id="UP001357223"/>
    </source>
</evidence>
<accession>A0ABZ2CCW9</accession>
<evidence type="ECO:0000259" key="1">
    <source>
        <dbReference type="Pfam" id="PF00534"/>
    </source>
</evidence>
<dbReference type="Proteomes" id="UP001357223">
    <property type="component" value="Chromosome"/>
</dbReference>
<dbReference type="Gene3D" id="3.40.50.2000">
    <property type="entry name" value="Glycogen Phosphorylase B"/>
    <property type="match status" value="2"/>
</dbReference>
<dbReference type="GO" id="GO:0016757">
    <property type="term" value="F:glycosyltransferase activity"/>
    <property type="evidence" value="ECO:0007669"/>
    <property type="project" value="UniProtKB-KW"/>
</dbReference>
<keyword evidence="2" id="KW-0808">Transferase</keyword>
<organism evidence="2 3">
    <name type="scientific">Niallia oryzisoli</name>
    <dbReference type="NCBI Taxonomy" id="1737571"/>
    <lineage>
        <taxon>Bacteria</taxon>
        <taxon>Bacillati</taxon>
        <taxon>Bacillota</taxon>
        <taxon>Bacilli</taxon>
        <taxon>Bacillales</taxon>
        <taxon>Bacillaceae</taxon>
        <taxon>Niallia</taxon>
    </lineage>
</organism>
<gene>
    <name evidence="2" type="ORF">R4Z09_27415</name>
</gene>
<name>A0ABZ2CCW9_9BACI</name>
<protein>
    <submittedName>
        <fullName evidence="2">Glycosyltransferase</fullName>
        <ecNumber evidence="2">2.4.-.-</ecNumber>
    </submittedName>
</protein>
<dbReference type="PANTHER" id="PTHR12526:SF630">
    <property type="entry name" value="GLYCOSYLTRANSFERASE"/>
    <property type="match status" value="1"/>
</dbReference>
<dbReference type="CDD" id="cd03811">
    <property type="entry name" value="GT4_GT28_WabH-like"/>
    <property type="match status" value="1"/>
</dbReference>
<keyword evidence="2" id="KW-0328">Glycosyltransferase</keyword>
<evidence type="ECO:0000313" key="2">
    <source>
        <dbReference type="EMBL" id="WVX80903.1"/>
    </source>
</evidence>
<dbReference type="Pfam" id="PF00534">
    <property type="entry name" value="Glycos_transf_1"/>
    <property type="match status" value="1"/>
</dbReference>
<dbReference type="InterPro" id="IPR001296">
    <property type="entry name" value="Glyco_trans_1"/>
</dbReference>
<dbReference type="RefSeq" id="WP_338449833.1">
    <property type="nucleotide sequence ID" value="NZ_CP137640.1"/>
</dbReference>